<protein>
    <recommendedName>
        <fullName evidence="5">Secreted protein</fullName>
    </recommendedName>
</protein>
<keyword evidence="1" id="KW-0472">Membrane</keyword>
<reference evidence="3 4" key="1">
    <citation type="journal article" date="2024" name="J Genomics">
        <title>Draft genome sequencing and assembly of Favolaschia claudopus CIRM-BRFM 2984 isolated from oak limbs.</title>
        <authorList>
            <person name="Navarro D."/>
            <person name="Drula E."/>
            <person name="Chaduli D."/>
            <person name="Cazenave R."/>
            <person name="Ahrendt S."/>
            <person name="Wang J."/>
            <person name="Lipzen A."/>
            <person name="Daum C."/>
            <person name="Barry K."/>
            <person name="Grigoriev I.V."/>
            <person name="Favel A."/>
            <person name="Rosso M.N."/>
            <person name="Martin F."/>
        </authorList>
    </citation>
    <scope>NUCLEOTIDE SEQUENCE [LARGE SCALE GENOMIC DNA]</scope>
    <source>
        <strain evidence="3 4">CIRM-BRFM 2984</strain>
    </source>
</reference>
<feature type="signal peptide" evidence="2">
    <location>
        <begin position="1"/>
        <end position="18"/>
    </location>
</feature>
<organism evidence="3 4">
    <name type="scientific">Favolaschia claudopus</name>
    <dbReference type="NCBI Taxonomy" id="2862362"/>
    <lineage>
        <taxon>Eukaryota</taxon>
        <taxon>Fungi</taxon>
        <taxon>Dikarya</taxon>
        <taxon>Basidiomycota</taxon>
        <taxon>Agaricomycotina</taxon>
        <taxon>Agaricomycetes</taxon>
        <taxon>Agaricomycetidae</taxon>
        <taxon>Agaricales</taxon>
        <taxon>Marasmiineae</taxon>
        <taxon>Mycenaceae</taxon>
        <taxon>Favolaschia</taxon>
    </lineage>
</organism>
<evidence type="ECO:0000256" key="2">
    <source>
        <dbReference type="SAM" id="SignalP"/>
    </source>
</evidence>
<accession>A0AAW0AF46</accession>
<evidence type="ECO:0000313" key="3">
    <source>
        <dbReference type="EMBL" id="KAK7007407.1"/>
    </source>
</evidence>
<keyword evidence="2" id="KW-0732">Signal</keyword>
<feature type="chain" id="PRO_5043418242" description="Secreted protein" evidence="2">
    <location>
        <begin position="19"/>
        <end position="75"/>
    </location>
</feature>
<keyword evidence="1" id="KW-1133">Transmembrane helix</keyword>
<sequence length="75" mass="8749">MWFPLSIALLSWISPALVCFFSSSSSPPFLVSQRIILFFKQQISKPLHLLYPIVYIRILFLLFPRLFRTIVVSGF</sequence>
<evidence type="ECO:0000313" key="4">
    <source>
        <dbReference type="Proteomes" id="UP001362999"/>
    </source>
</evidence>
<gene>
    <name evidence="3" type="ORF">R3P38DRAFT_3030320</name>
</gene>
<evidence type="ECO:0008006" key="5">
    <source>
        <dbReference type="Google" id="ProtNLM"/>
    </source>
</evidence>
<evidence type="ECO:0000256" key="1">
    <source>
        <dbReference type="SAM" id="Phobius"/>
    </source>
</evidence>
<proteinExistence type="predicted"/>
<name>A0AAW0AF46_9AGAR</name>
<dbReference type="AlphaFoldDB" id="A0AAW0AF46"/>
<keyword evidence="1" id="KW-0812">Transmembrane</keyword>
<dbReference type="Proteomes" id="UP001362999">
    <property type="component" value="Unassembled WGS sequence"/>
</dbReference>
<comment type="caution">
    <text evidence="3">The sequence shown here is derived from an EMBL/GenBank/DDBJ whole genome shotgun (WGS) entry which is preliminary data.</text>
</comment>
<feature type="non-terminal residue" evidence="3">
    <location>
        <position position="75"/>
    </location>
</feature>
<feature type="transmembrane region" description="Helical" evidence="1">
    <location>
        <begin position="49"/>
        <end position="67"/>
    </location>
</feature>
<keyword evidence="4" id="KW-1185">Reference proteome</keyword>
<dbReference type="EMBL" id="JAWWNJ010000071">
    <property type="protein sequence ID" value="KAK7007407.1"/>
    <property type="molecule type" value="Genomic_DNA"/>
</dbReference>